<evidence type="ECO:0000256" key="5">
    <source>
        <dbReference type="ARBA" id="ARBA00026121"/>
    </source>
</evidence>
<reference evidence="12" key="1">
    <citation type="journal article" date="2019" name="Int. J. Syst. Evol. Microbiol.">
        <title>The Global Catalogue of Microorganisms (GCM) 10K type strain sequencing project: providing services to taxonomists for standard genome sequencing and annotation.</title>
        <authorList>
            <consortium name="The Broad Institute Genomics Platform"/>
            <consortium name="The Broad Institute Genome Sequencing Center for Infectious Disease"/>
            <person name="Wu L."/>
            <person name="Ma J."/>
        </authorList>
    </citation>
    <scope>NUCLEOTIDE SEQUENCE [LARGE SCALE GENOMIC DNA]</scope>
    <source>
        <strain evidence="12">JCM 16343</strain>
    </source>
</reference>
<proteinExistence type="predicted"/>
<name>A0ABP3FJ25_9GAMM</name>
<dbReference type="PANTHER" id="PTHR43767">
    <property type="entry name" value="LONG-CHAIN-FATTY-ACID--COA LIGASE"/>
    <property type="match status" value="1"/>
</dbReference>
<dbReference type="GO" id="GO:0016874">
    <property type="term" value="F:ligase activity"/>
    <property type="evidence" value="ECO:0007669"/>
    <property type="project" value="UniProtKB-KW"/>
</dbReference>
<feature type="domain" description="AMP-binding enzyme C-terminal" evidence="10">
    <location>
        <begin position="486"/>
        <end position="560"/>
    </location>
</feature>
<comment type="pathway">
    <text evidence="2">Lipid metabolism; fatty acid beta-oxidation.</text>
</comment>
<evidence type="ECO:0000256" key="7">
    <source>
        <dbReference type="ARBA" id="ARBA00042773"/>
    </source>
</evidence>
<dbReference type="Pfam" id="PF13193">
    <property type="entry name" value="AMP-binding_C"/>
    <property type="match status" value="1"/>
</dbReference>
<feature type="region of interest" description="Disordered" evidence="8">
    <location>
        <begin position="569"/>
        <end position="597"/>
    </location>
</feature>
<evidence type="ECO:0000313" key="11">
    <source>
        <dbReference type="EMBL" id="GAA0316705.1"/>
    </source>
</evidence>
<protein>
    <recommendedName>
        <fullName evidence="6">Long-chain-fatty-acid--CoA ligase</fullName>
        <ecNumber evidence="5">6.2.1.3</ecNumber>
    </recommendedName>
    <alternativeName>
        <fullName evidence="7">Long-chain acyl-CoA synthetase</fullName>
    </alternativeName>
</protein>
<dbReference type="InterPro" id="IPR050237">
    <property type="entry name" value="ATP-dep_AMP-bd_enzyme"/>
</dbReference>
<evidence type="ECO:0000259" key="9">
    <source>
        <dbReference type="Pfam" id="PF00501"/>
    </source>
</evidence>
<dbReference type="InterPro" id="IPR042099">
    <property type="entry name" value="ANL_N_sf"/>
</dbReference>
<keyword evidence="3 11" id="KW-0436">Ligase</keyword>
<dbReference type="Pfam" id="PF00501">
    <property type="entry name" value="AMP-binding"/>
    <property type="match status" value="1"/>
</dbReference>
<dbReference type="Proteomes" id="UP001501787">
    <property type="component" value="Unassembled WGS sequence"/>
</dbReference>
<evidence type="ECO:0000313" key="12">
    <source>
        <dbReference type="Proteomes" id="UP001501787"/>
    </source>
</evidence>
<evidence type="ECO:0000256" key="2">
    <source>
        <dbReference type="ARBA" id="ARBA00005005"/>
    </source>
</evidence>
<dbReference type="PANTHER" id="PTHR43767:SF8">
    <property type="entry name" value="LONG-CHAIN-FATTY-ACID--COA LIGASE"/>
    <property type="match status" value="1"/>
</dbReference>
<dbReference type="Gene3D" id="3.40.50.12780">
    <property type="entry name" value="N-terminal domain of ligase-like"/>
    <property type="match status" value="1"/>
</dbReference>
<keyword evidence="4" id="KW-0472">Membrane</keyword>
<dbReference type="EMBL" id="BAAAFR010000002">
    <property type="protein sequence ID" value="GAA0316705.1"/>
    <property type="molecule type" value="Genomic_DNA"/>
</dbReference>
<evidence type="ECO:0000256" key="6">
    <source>
        <dbReference type="ARBA" id="ARBA00039545"/>
    </source>
</evidence>
<gene>
    <name evidence="11" type="ORF">GCM10009129_12600</name>
</gene>
<dbReference type="InterPro" id="IPR000873">
    <property type="entry name" value="AMP-dep_synth/lig_dom"/>
</dbReference>
<evidence type="ECO:0000256" key="3">
    <source>
        <dbReference type="ARBA" id="ARBA00022598"/>
    </source>
</evidence>
<keyword evidence="12" id="KW-1185">Reference proteome</keyword>
<feature type="domain" description="AMP-dependent synthetase/ligase" evidence="9">
    <location>
        <begin position="41"/>
        <end position="435"/>
    </location>
</feature>
<evidence type="ECO:0000259" key="10">
    <source>
        <dbReference type="Pfam" id="PF13193"/>
    </source>
</evidence>
<comment type="caution">
    <text evidence="11">The sequence shown here is derived from an EMBL/GenBank/DDBJ whole genome shotgun (WGS) entry which is preliminary data.</text>
</comment>
<dbReference type="InterPro" id="IPR020845">
    <property type="entry name" value="AMP-binding_CS"/>
</dbReference>
<evidence type="ECO:0000256" key="1">
    <source>
        <dbReference type="ARBA" id="ARBA00004170"/>
    </source>
</evidence>
<dbReference type="InterPro" id="IPR045851">
    <property type="entry name" value="AMP-bd_C_sf"/>
</dbReference>
<feature type="compositionally biased region" description="Low complexity" evidence="8">
    <location>
        <begin position="580"/>
        <end position="597"/>
    </location>
</feature>
<dbReference type="EC" id="6.2.1.3" evidence="5"/>
<dbReference type="CDD" id="cd05936">
    <property type="entry name" value="FC-FACS_FadD_like"/>
    <property type="match status" value="1"/>
</dbReference>
<evidence type="ECO:0000256" key="8">
    <source>
        <dbReference type="SAM" id="MobiDB-lite"/>
    </source>
</evidence>
<dbReference type="PROSITE" id="PS00455">
    <property type="entry name" value="AMP_BINDING"/>
    <property type="match status" value="1"/>
</dbReference>
<accession>A0ABP3FJ25</accession>
<sequence>MDNTHKPVRRDDKVWLKTYEALGMDYDIQMPADNTSLIDMFEKSFAKYSDKTAYICMGKSLTFQEVDLYSRLVAAYLQSLGLTKGDKVAVMMPNILQLPITVIGVLRAGLTLVNVNPLYTTKELEHQLTDSDTKALFILENFAKTYQDIGRNVVEHVVITSMGDMMGALKGFIVNAVVRHVKKLVPDYKVAGSVRFKDALGEVTSSKYKRPSHVSIHDVAVLQYTGGTTGVAKGAMLTHKNLLANLMQSDTFLGSVFDDFEHSGEQPVIMTALPLYHIFSFTVCGMFGLYRGCINLLVPNPRDLDSLLKAYEAHPPAFFPAVNTLFNALANNERFAAMDHSKLTTSMGGGMAVLAPTAEKWRQITGNVITQGYGLSETSPVATANPINSAHFNGTIGIPMPATDVAILDENGDELPLGERGEIGIRGPQVMKGYWKRDDATAESMTEDGFFRTGDIGIMDDEGYVTIVDRKKDMILVSGFNVYPNEVEEVMAAHPKILECGVIGVPDDKSGEVPKIYVVKKEDSLTEEDVLSYAKKELTGYKRPRHVEFIDELPKSNVGKILRKDLRQLEEDKHGKNTKAADTSAAADSVDAGDTQA</sequence>
<dbReference type="RefSeq" id="WP_201504785.1">
    <property type="nucleotide sequence ID" value="NZ_BAAAFR010000002.1"/>
</dbReference>
<dbReference type="SUPFAM" id="SSF56801">
    <property type="entry name" value="Acetyl-CoA synthetase-like"/>
    <property type="match status" value="1"/>
</dbReference>
<comment type="subcellular location">
    <subcellularLocation>
        <location evidence="1">Membrane</location>
        <topology evidence="1">Peripheral membrane protein</topology>
    </subcellularLocation>
</comment>
<evidence type="ECO:0000256" key="4">
    <source>
        <dbReference type="ARBA" id="ARBA00023136"/>
    </source>
</evidence>
<dbReference type="InterPro" id="IPR025110">
    <property type="entry name" value="AMP-bd_C"/>
</dbReference>
<dbReference type="Gene3D" id="3.30.300.30">
    <property type="match status" value="1"/>
</dbReference>
<organism evidence="11 12">
    <name type="scientific">Psychrobacter aestuarii</name>
    <dbReference type="NCBI Taxonomy" id="556327"/>
    <lineage>
        <taxon>Bacteria</taxon>
        <taxon>Pseudomonadati</taxon>
        <taxon>Pseudomonadota</taxon>
        <taxon>Gammaproteobacteria</taxon>
        <taxon>Moraxellales</taxon>
        <taxon>Moraxellaceae</taxon>
        <taxon>Psychrobacter</taxon>
    </lineage>
</organism>